<evidence type="ECO:0000313" key="2">
    <source>
        <dbReference type="EMBL" id="CAK0889876.1"/>
    </source>
</evidence>
<gene>
    <name evidence="2" type="ORF">PCOR1329_LOCUS70271</name>
</gene>
<organism evidence="2 3">
    <name type="scientific">Prorocentrum cordatum</name>
    <dbReference type="NCBI Taxonomy" id="2364126"/>
    <lineage>
        <taxon>Eukaryota</taxon>
        <taxon>Sar</taxon>
        <taxon>Alveolata</taxon>
        <taxon>Dinophyceae</taxon>
        <taxon>Prorocentrales</taxon>
        <taxon>Prorocentraceae</taxon>
        <taxon>Prorocentrum</taxon>
    </lineage>
</organism>
<feature type="compositionally biased region" description="Basic and acidic residues" evidence="1">
    <location>
        <begin position="126"/>
        <end position="139"/>
    </location>
</feature>
<proteinExistence type="predicted"/>
<feature type="compositionally biased region" description="Basic residues" evidence="1">
    <location>
        <begin position="103"/>
        <end position="113"/>
    </location>
</feature>
<evidence type="ECO:0000313" key="3">
    <source>
        <dbReference type="Proteomes" id="UP001189429"/>
    </source>
</evidence>
<dbReference type="EMBL" id="CAUYUJ010019274">
    <property type="protein sequence ID" value="CAK0889876.1"/>
    <property type="molecule type" value="Genomic_DNA"/>
</dbReference>
<feature type="non-terminal residue" evidence="2">
    <location>
        <position position="1"/>
    </location>
</feature>
<comment type="caution">
    <text evidence="2">The sequence shown here is derived from an EMBL/GenBank/DDBJ whole genome shotgun (WGS) entry which is preliminary data.</text>
</comment>
<keyword evidence="3" id="KW-1185">Reference proteome</keyword>
<accession>A0ABN9WSV6</accession>
<sequence>DDLGDEMAEATNKNEEDLAALRARWDTVRSMGASAAYAQLPQDQRNTCEDTTIAELAACANFLRYGVQGGCSEEDPRATLAADPRWAPLLKKEKLTDSCDHFPKKKHHSKMVRFRLPGSAAAEGDASEHDDAYGQRETEEGTATSP</sequence>
<feature type="region of interest" description="Disordered" evidence="1">
    <location>
        <begin position="101"/>
        <end position="146"/>
    </location>
</feature>
<reference evidence="2" key="1">
    <citation type="submission" date="2023-10" db="EMBL/GenBank/DDBJ databases">
        <authorList>
            <person name="Chen Y."/>
            <person name="Shah S."/>
            <person name="Dougan E. K."/>
            <person name="Thang M."/>
            <person name="Chan C."/>
        </authorList>
    </citation>
    <scope>NUCLEOTIDE SEQUENCE [LARGE SCALE GENOMIC DNA]</scope>
</reference>
<name>A0ABN9WSV6_9DINO</name>
<protein>
    <submittedName>
        <fullName evidence="2">Uncharacterized protein</fullName>
    </submittedName>
</protein>
<feature type="non-terminal residue" evidence="2">
    <location>
        <position position="146"/>
    </location>
</feature>
<evidence type="ECO:0000256" key="1">
    <source>
        <dbReference type="SAM" id="MobiDB-lite"/>
    </source>
</evidence>
<dbReference type="Proteomes" id="UP001189429">
    <property type="component" value="Unassembled WGS sequence"/>
</dbReference>